<dbReference type="GO" id="GO:0051213">
    <property type="term" value="F:dioxygenase activity"/>
    <property type="evidence" value="ECO:0007669"/>
    <property type="project" value="UniProtKB-KW"/>
</dbReference>
<dbReference type="Pfam" id="PF00848">
    <property type="entry name" value="Ring_hydroxyl_A"/>
    <property type="match status" value="1"/>
</dbReference>
<dbReference type="PANTHER" id="PTHR43756">
    <property type="entry name" value="CHOLINE MONOOXYGENASE, CHLOROPLASTIC"/>
    <property type="match status" value="1"/>
</dbReference>
<evidence type="ECO:0000256" key="1">
    <source>
        <dbReference type="ARBA" id="ARBA00001962"/>
    </source>
</evidence>
<evidence type="ECO:0000256" key="2">
    <source>
        <dbReference type="ARBA" id="ARBA00022714"/>
    </source>
</evidence>
<dbReference type="InterPro" id="IPR017941">
    <property type="entry name" value="Rieske_2Fe-2S"/>
</dbReference>
<reference evidence="8 9" key="1">
    <citation type="submission" date="2019-08" db="EMBL/GenBank/DDBJ databases">
        <title>Lentzea from Indian Himalayas.</title>
        <authorList>
            <person name="Mandal S."/>
            <person name="Mallick Gupta A."/>
            <person name="Maiti P.K."/>
            <person name="Sarkar J."/>
            <person name="Mandal S."/>
        </authorList>
    </citation>
    <scope>NUCLEOTIDE SEQUENCE [LARGE SCALE GENOMIC DNA]</scope>
    <source>
        <strain evidence="8 9">PSKA42</strain>
    </source>
</reference>
<keyword evidence="5" id="KW-0408">Iron</keyword>
<dbReference type="PANTHER" id="PTHR43756:SF5">
    <property type="entry name" value="CHOLINE MONOOXYGENASE, CHLOROPLASTIC"/>
    <property type="match status" value="1"/>
</dbReference>
<comment type="cofactor">
    <cofactor evidence="1">
        <name>Fe cation</name>
        <dbReference type="ChEBI" id="CHEBI:24875"/>
    </cofactor>
</comment>
<accession>A0ABX1FVN9</accession>
<protein>
    <submittedName>
        <fullName evidence="8">Aromatic ring-hydroxylating dioxygenase subunit alpha</fullName>
    </submittedName>
</protein>
<evidence type="ECO:0000313" key="9">
    <source>
        <dbReference type="Proteomes" id="UP001515943"/>
    </source>
</evidence>
<dbReference type="InterPro" id="IPR036922">
    <property type="entry name" value="Rieske_2Fe-2S_sf"/>
</dbReference>
<dbReference type="CDD" id="cd08884">
    <property type="entry name" value="RHO_alpha_C_GbcA-like"/>
    <property type="match status" value="1"/>
</dbReference>
<evidence type="ECO:0000256" key="5">
    <source>
        <dbReference type="ARBA" id="ARBA00023004"/>
    </source>
</evidence>
<evidence type="ECO:0000313" key="8">
    <source>
        <dbReference type="EMBL" id="NKE62666.1"/>
    </source>
</evidence>
<keyword evidence="4" id="KW-0560">Oxidoreductase</keyword>
<keyword evidence="3" id="KW-0479">Metal-binding</keyword>
<dbReference type="PROSITE" id="PS51296">
    <property type="entry name" value="RIESKE"/>
    <property type="match status" value="1"/>
</dbReference>
<dbReference type="EMBL" id="VSRL01000273">
    <property type="protein sequence ID" value="NKE62666.1"/>
    <property type="molecule type" value="Genomic_DNA"/>
</dbReference>
<dbReference type="Pfam" id="PF00355">
    <property type="entry name" value="Rieske"/>
    <property type="match status" value="1"/>
</dbReference>
<dbReference type="Gene3D" id="3.90.380.10">
    <property type="entry name" value="Naphthalene 1,2-dioxygenase Alpha Subunit, Chain A, domain 1"/>
    <property type="match status" value="1"/>
</dbReference>
<evidence type="ECO:0000256" key="6">
    <source>
        <dbReference type="ARBA" id="ARBA00023014"/>
    </source>
</evidence>
<keyword evidence="2" id="KW-0001">2Fe-2S</keyword>
<dbReference type="RefSeq" id="WP_167979287.1">
    <property type="nucleotide sequence ID" value="NZ_VSRL01000273.1"/>
</dbReference>
<feature type="domain" description="Rieske" evidence="7">
    <location>
        <begin position="37"/>
        <end position="146"/>
    </location>
</feature>
<evidence type="ECO:0000259" key="7">
    <source>
        <dbReference type="PROSITE" id="PS51296"/>
    </source>
</evidence>
<keyword evidence="8" id="KW-0223">Dioxygenase</keyword>
<gene>
    <name evidence="8" type="ORF">FXN61_40460</name>
</gene>
<name>A0ABX1FVN9_9PSEU</name>
<dbReference type="CDD" id="cd03469">
    <property type="entry name" value="Rieske_RO_Alpha_N"/>
    <property type="match status" value="1"/>
</dbReference>
<evidence type="ECO:0000256" key="3">
    <source>
        <dbReference type="ARBA" id="ARBA00022723"/>
    </source>
</evidence>
<dbReference type="Proteomes" id="UP001515943">
    <property type="component" value="Unassembled WGS sequence"/>
</dbReference>
<evidence type="ECO:0000256" key="4">
    <source>
        <dbReference type="ARBA" id="ARBA00023002"/>
    </source>
</evidence>
<proteinExistence type="predicted"/>
<comment type="caution">
    <text evidence="8">The sequence shown here is derived from an EMBL/GenBank/DDBJ whole genome shotgun (WGS) entry which is preliminary data.</text>
</comment>
<dbReference type="SUPFAM" id="SSF55961">
    <property type="entry name" value="Bet v1-like"/>
    <property type="match status" value="1"/>
</dbReference>
<organism evidence="8 9">
    <name type="scientific">Lentzea indica</name>
    <dbReference type="NCBI Taxonomy" id="2604800"/>
    <lineage>
        <taxon>Bacteria</taxon>
        <taxon>Bacillati</taxon>
        <taxon>Actinomycetota</taxon>
        <taxon>Actinomycetes</taxon>
        <taxon>Pseudonocardiales</taxon>
        <taxon>Pseudonocardiaceae</taxon>
        <taxon>Lentzea</taxon>
    </lineage>
</organism>
<keyword evidence="6" id="KW-0411">Iron-sulfur</keyword>
<dbReference type="InterPro" id="IPR001663">
    <property type="entry name" value="Rng_hydr_dOase-A"/>
</dbReference>
<dbReference type="InterPro" id="IPR015879">
    <property type="entry name" value="Ring_hydroxy_dOase_asu_C_dom"/>
</dbReference>
<sequence length="385" mass="43912">MTHTELPSSLIPTLPGHTYTDPAVFELEQEKIFEQMWFCAVRSADLPDAGNFRTVQIGRESVLVTRSRDGSLRAFLNICRHRGARLCVEETGTVKRNFQCPYHAWTYGLDGKLVAAPNLTSMPDVDRTEYGLKPVHLREWLGYAWLCLAADPPSFEETVQRDVRERLGNLDAIGNYQVSELDLGRRITYDVKANWKLIIENFMECYHCATIHPELTEVLPEFADGYAAQYYVGHGAVFGDEIKGFTIDGSEGFDRLSGVDSDQDRRYYAITVRPQVFINLVPDHVIVHRMFPMAADRTIVECDWLYAKDVVATGKDVSRSVELFHRVNEQDFDACERCQPAMSSRAYRDGGVLVPSEHHIGEFHQWVQETLTRGNNEQATPTKRW</sequence>
<dbReference type="PRINTS" id="PR00090">
    <property type="entry name" value="RNGDIOXGNASE"/>
</dbReference>
<keyword evidence="9" id="KW-1185">Reference proteome</keyword>
<dbReference type="Gene3D" id="2.102.10.10">
    <property type="entry name" value="Rieske [2Fe-2S] iron-sulphur domain"/>
    <property type="match status" value="1"/>
</dbReference>
<dbReference type="SUPFAM" id="SSF50022">
    <property type="entry name" value="ISP domain"/>
    <property type="match status" value="1"/>
</dbReference>